<evidence type="ECO:0000259" key="10">
    <source>
        <dbReference type="PROSITE" id="PS51514"/>
    </source>
</evidence>
<feature type="domain" description="BRX" evidence="10">
    <location>
        <begin position="982"/>
        <end position="1037"/>
    </location>
</feature>
<dbReference type="SUPFAM" id="SSF57903">
    <property type="entry name" value="FYVE/PHD zinc finger"/>
    <property type="match status" value="1"/>
</dbReference>
<dbReference type="InterPro" id="IPR013591">
    <property type="entry name" value="Brevis_radix_dom"/>
</dbReference>
<feature type="repeat" description="RCC1" evidence="6">
    <location>
        <begin position="464"/>
        <end position="515"/>
    </location>
</feature>
<feature type="coiled-coil region" evidence="7">
    <location>
        <begin position="838"/>
        <end position="872"/>
    </location>
</feature>
<protein>
    <submittedName>
        <fullName evidence="11">Uncharacterized protein</fullName>
    </submittedName>
</protein>
<accession>A0AAD4INL6</accession>
<feature type="compositionally biased region" description="Basic and acidic residues" evidence="8">
    <location>
        <begin position="737"/>
        <end position="748"/>
    </location>
</feature>
<keyword evidence="3 5" id="KW-0863">Zinc-finger</keyword>
<feature type="repeat" description="RCC1" evidence="6">
    <location>
        <begin position="347"/>
        <end position="400"/>
    </location>
</feature>
<dbReference type="PROSITE" id="PS00626">
    <property type="entry name" value="RCC1_2"/>
    <property type="match status" value="1"/>
</dbReference>
<evidence type="ECO:0000259" key="9">
    <source>
        <dbReference type="PROSITE" id="PS50178"/>
    </source>
</evidence>
<dbReference type="Gene3D" id="3.30.40.10">
    <property type="entry name" value="Zinc/RING finger domain, C3HC4 (zinc finger)"/>
    <property type="match status" value="1"/>
</dbReference>
<dbReference type="InterPro" id="IPR001849">
    <property type="entry name" value="PH_domain"/>
</dbReference>
<feature type="repeat" description="RCC1" evidence="6">
    <location>
        <begin position="568"/>
        <end position="619"/>
    </location>
</feature>
<dbReference type="Pfam" id="PF25390">
    <property type="entry name" value="WD40_RLD"/>
    <property type="match status" value="1"/>
</dbReference>
<dbReference type="Proteomes" id="UP001190926">
    <property type="component" value="Unassembled WGS sequence"/>
</dbReference>
<dbReference type="InterPro" id="IPR058923">
    <property type="entry name" value="RCC1-like_dom"/>
</dbReference>
<dbReference type="SUPFAM" id="SSF50985">
    <property type="entry name" value="RCC1/BLIP-II"/>
    <property type="match status" value="1"/>
</dbReference>
<dbReference type="Pfam" id="PF16457">
    <property type="entry name" value="PH_12"/>
    <property type="match status" value="1"/>
</dbReference>
<evidence type="ECO:0000256" key="5">
    <source>
        <dbReference type="PROSITE-ProRule" id="PRU00091"/>
    </source>
</evidence>
<evidence type="ECO:0000256" key="6">
    <source>
        <dbReference type="PROSITE-ProRule" id="PRU00235"/>
    </source>
</evidence>
<dbReference type="SUPFAM" id="SSF50729">
    <property type="entry name" value="PH domain-like"/>
    <property type="match status" value="1"/>
</dbReference>
<dbReference type="GO" id="GO:0008270">
    <property type="term" value="F:zinc ion binding"/>
    <property type="evidence" value="ECO:0007669"/>
    <property type="project" value="UniProtKB-KW"/>
</dbReference>
<feature type="repeat" description="RCC1" evidence="6">
    <location>
        <begin position="241"/>
        <end position="294"/>
    </location>
</feature>
<evidence type="ECO:0000256" key="2">
    <source>
        <dbReference type="ARBA" id="ARBA00022737"/>
    </source>
</evidence>
<keyword evidence="1" id="KW-0479">Metal-binding</keyword>
<feature type="repeat" description="RCC1" evidence="6">
    <location>
        <begin position="401"/>
        <end position="452"/>
    </location>
</feature>
<dbReference type="Pfam" id="PF08381">
    <property type="entry name" value="BRX"/>
    <property type="match status" value="1"/>
</dbReference>
<proteinExistence type="predicted"/>
<dbReference type="InterPro" id="IPR009091">
    <property type="entry name" value="RCC1/BLIP-II"/>
</dbReference>
<dbReference type="EMBL" id="SDAM02029574">
    <property type="protein sequence ID" value="KAH6755947.1"/>
    <property type="molecule type" value="Genomic_DNA"/>
</dbReference>
<feature type="repeat" description="RCC1" evidence="6">
    <location>
        <begin position="295"/>
        <end position="346"/>
    </location>
</feature>
<evidence type="ECO:0000256" key="1">
    <source>
        <dbReference type="ARBA" id="ARBA00022723"/>
    </source>
</evidence>
<dbReference type="AlphaFoldDB" id="A0AAD4INL6"/>
<reference evidence="11 12" key="1">
    <citation type="journal article" date="2021" name="Nat. Commun.">
        <title>Incipient diploidization of the medicinal plant Perilla within 10,000 years.</title>
        <authorList>
            <person name="Zhang Y."/>
            <person name="Shen Q."/>
            <person name="Leng L."/>
            <person name="Zhang D."/>
            <person name="Chen S."/>
            <person name="Shi Y."/>
            <person name="Ning Z."/>
            <person name="Chen S."/>
        </authorList>
    </citation>
    <scope>NUCLEOTIDE SEQUENCE [LARGE SCALE GENOMIC DNA]</scope>
    <source>
        <strain evidence="12">cv. PC099</strain>
    </source>
</reference>
<evidence type="ECO:0000256" key="4">
    <source>
        <dbReference type="ARBA" id="ARBA00022833"/>
    </source>
</evidence>
<dbReference type="CDD" id="cd13365">
    <property type="entry name" value="PH_PLC_plant-like"/>
    <property type="match status" value="1"/>
</dbReference>
<keyword evidence="4" id="KW-0862">Zinc</keyword>
<dbReference type="InterPro" id="IPR011011">
    <property type="entry name" value="Znf_FYVE_PHD"/>
</dbReference>
<comment type="caution">
    <text evidence="11">The sequence shown here is derived from an EMBL/GenBank/DDBJ whole genome shotgun (WGS) entry which is preliminary data.</text>
</comment>
<gene>
    <name evidence="11" type="ORF">C2S53_007073</name>
</gene>
<keyword evidence="7" id="KW-0175">Coiled coil</keyword>
<keyword evidence="12" id="KW-1185">Reference proteome</keyword>
<evidence type="ECO:0000313" key="12">
    <source>
        <dbReference type="Proteomes" id="UP001190926"/>
    </source>
</evidence>
<feature type="domain" description="FYVE-type" evidence="9">
    <location>
        <begin position="624"/>
        <end position="686"/>
    </location>
</feature>
<name>A0AAD4INL6_PERFH</name>
<dbReference type="Pfam" id="PF01363">
    <property type="entry name" value="FYVE"/>
    <property type="match status" value="1"/>
</dbReference>
<dbReference type="PROSITE" id="PS50178">
    <property type="entry name" value="ZF_FYVE"/>
    <property type="match status" value="1"/>
</dbReference>
<dbReference type="PRINTS" id="PR00633">
    <property type="entry name" value="RCCNDNSATION"/>
</dbReference>
<dbReference type="PANTHER" id="PTHR22870:SF350">
    <property type="entry name" value="F12P19.9 PROTEIN"/>
    <property type="match status" value="1"/>
</dbReference>
<dbReference type="InterPro" id="IPR051210">
    <property type="entry name" value="Ub_ligase/GEF_domain"/>
</dbReference>
<dbReference type="Gene3D" id="2.30.29.30">
    <property type="entry name" value="Pleckstrin-homology domain (PH domain)/Phosphotyrosine-binding domain (PTB)"/>
    <property type="match status" value="1"/>
</dbReference>
<dbReference type="InterPro" id="IPR017455">
    <property type="entry name" value="Znf_FYVE-rel"/>
</dbReference>
<dbReference type="PROSITE" id="PS51514">
    <property type="entry name" value="BRX"/>
    <property type="match status" value="1"/>
</dbReference>
<dbReference type="SMART" id="SM00233">
    <property type="entry name" value="PH"/>
    <property type="match status" value="1"/>
</dbReference>
<keyword evidence="2" id="KW-0677">Repeat</keyword>
<dbReference type="PANTHER" id="PTHR22870">
    <property type="entry name" value="REGULATOR OF CHROMOSOME CONDENSATION"/>
    <property type="match status" value="1"/>
</dbReference>
<dbReference type="InterPro" id="IPR000306">
    <property type="entry name" value="Znf_FYVE"/>
</dbReference>
<dbReference type="PROSITE" id="PS50012">
    <property type="entry name" value="RCC1_3"/>
    <property type="match status" value="7"/>
</dbReference>
<organism evidence="11 12">
    <name type="scientific">Perilla frutescens var. hirtella</name>
    <name type="common">Perilla citriodora</name>
    <name type="synonym">Perilla setoyensis</name>
    <dbReference type="NCBI Taxonomy" id="608512"/>
    <lineage>
        <taxon>Eukaryota</taxon>
        <taxon>Viridiplantae</taxon>
        <taxon>Streptophyta</taxon>
        <taxon>Embryophyta</taxon>
        <taxon>Tracheophyta</taxon>
        <taxon>Spermatophyta</taxon>
        <taxon>Magnoliopsida</taxon>
        <taxon>eudicotyledons</taxon>
        <taxon>Gunneridae</taxon>
        <taxon>Pentapetalae</taxon>
        <taxon>asterids</taxon>
        <taxon>lamiids</taxon>
        <taxon>Lamiales</taxon>
        <taxon>Lamiaceae</taxon>
        <taxon>Nepetoideae</taxon>
        <taxon>Elsholtzieae</taxon>
        <taxon>Perilla</taxon>
    </lineage>
</organism>
<feature type="repeat" description="RCC1" evidence="6">
    <location>
        <begin position="516"/>
        <end position="567"/>
    </location>
</feature>
<dbReference type="InterPro" id="IPR011993">
    <property type="entry name" value="PH-like_dom_sf"/>
</dbReference>
<dbReference type="InterPro" id="IPR013083">
    <property type="entry name" value="Znf_RING/FYVE/PHD"/>
</dbReference>
<dbReference type="Gene3D" id="2.130.10.30">
    <property type="entry name" value="Regulator of chromosome condensation 1/beta-lactamase-inhibitor protein II"/>
    <property type="match status" value="3"/>
</dbReference>
<evidence type="ECO:0000256" key="8">
    <source>
        <dbReference type="SAM" id="MobiDB-lite"/>
    </source>
</evidence>
<evidence type="ECO:0000256" key="7">
    <source>
        <dbReference type="SAM" id="Coils"/>
    </source>
</evidence>
<evidence type="ECO:0000256" key="3">
    <source>
        <dbReference type="ARBA" id="ARBA00022771"/>
    </source>
</evidence>
<dbReference type="SMART" id="SM00064">
    <property type="entry name" value="FYVE"/>
    <property type="match status" value="1"/>
</dbReference>
<sequence length="1046" mass="115363">MIHVSCSLYAQAIVALKKGAHLLKYGRRGKPKFCPFRLSMDEKFLLWYSGSEEKKLRLSKVTNIIHGQNTKELQLEKESQCLSLIYENGKSSLELICKDEMQAESWFIGLRAIISRNYCNGTGNSLKKQRGAQSCINSPAAFMRRKHILGLSEKKRTSEVHSSCGSPPSSFSPRCTSDGMSCSSDSFYSASSLSNMRNAVNILAPSSPLIQQDDNNNRAARASTTEAHFPHSSRPKMHILKDVYIWGEGAAGGYLGGSEAHANALLPKLLESATMLDVRSISLGKKHAAIATKEGEVFCWGEGQRGRLGHKVDMDTLRPKIVDSLTGVHVIGISCSTYQTRALTLSGELYTWGDNYTPNLLGEDRKRSHWLPHRLSGSLDGITISNVSCSEWHTALVSVCGRLFSYGDGTFGALGHGNLQSYSHPKEVESIKGLRVKTVACGPWHTAAVIEITVDCAKSNDTGGKLFTWGDSDKGRLGHPDQERKLLPTYVAQLFDHDFVQVSCGDTLTAGLTSTGRVFTIGSAVYGQLGIPQARDKSIVAVKGRLIDEFVVEISSGSFHVAVLTSRGNVYTWGRGENGQLGLGDTKDRNSPNLVDSLKGTKVEKITCGSSSTAAICAHKSLSTADQLACRGCGNTFGFTRKKQNCYNCGRLFCRACSSNRSIYASLAPNEKKPFRVCNECFNELQSVSSRVVISKLETNTPRPSPMTREVNSNGADAMEDPCPTHTRTKSIIKSSYDGDRSSERRDVTFQGEKSPTPDLIHMDKALPRWGHVSCPQTFMNDYRDPMTGRTHALGHEFSSECSVCLQVSILEEKLTTAAPQGGETDLDRSGKYLSEEILKLKAQADNLQELCETREERIQENKRKIAEAQSLTEEEAANFKEANGIIQMLTSKLCEMSEKISGKQEAEDKAGFRSPQTRKLPVLALARTPKKVIQLEDSSVENLCSSPIVFSSKLRSLYGGDLHSGIRRMDSTKTGIKCSKVEWVEQYQAGVFITFTSLPDGQTGLRRIRFSRRNFNEREAKRWWEENQQTVCRNHGIDGYSIPNS</sequence>
<evidence type="ECO:0000313" key="11">
    <source>
        <dbReference type="EMBL" id="KAH6755947.1"/>
    </source>
</evidence>
<dbReference type="InterPro" id="IPR000408">
    <property type="entry name" value="Reg_chr_condens"/>
</dbReference>
<feature type="region of interest" description="Disordered" evidence="8">
    <location>
        <begin position="699"/>
        <end position="761"/>
    </location>
</feature>